<evidence type="ECO:0000259" key="1">
    <source>
        <dbReference type="Pfam" id="PF04991"/>
    </source>
</evidence>
<name>A0AA36ITM7_9DINO</name>
<keyword evidence="3" id="KW-1185">Reference proteome</keyword>
<dbReference type="PANTHER" id="PTHR43404:SF2">
    <property type="entry name" value="LIPOPOLYSACCHARIDE CHOLINEPHOSPHOTRANSFERASE LICD"/>
    <property type="match status" value="1"/>
</dbReference>
<feature type="domain" description="LicD/FKTN/FKRP nucleotidyltransferase" evidence="1">
    <location>
        <begin position="43"/>
        <end position="90"/>
    </location>
</feature>
<dbReference type="Proteomes" id="UP001178507">
    <property type="component" value="Unassembled WGS sequence"/>
</dbReference>
<accession>A0AA36ITM7</accession>
<dbReference type="Pfam" id="PF04991">
    <property type="entry name" value="LicD"/>
    <property type="match status" value="1"/>
</dbReference>
<proteinExistence type="predicted"/>
<evidence type="ECO:0000313" key="3">
    <source>
        <dbReference type="Proteomes" id="UP001178507"/>
    </source>
</evidence>
<protein>
    <recommendedName>
        <fullName evidence="1">LicD/FKTN/FKRP nucleotidyltransferase domain-containing protein</fullName>
    </recommendedName>
</protein>
<dbReference type="AlphaFoldDB" id="A0AA36ITM7"/>
<organism evidence="2 3">
    <name type="scientific">Effrenium voratum</name>
    <dbReference type="NCBI Taxonomy" id="2562239"/>
    <lineage>
        <taxon>Eukaryota</taxon>
        <taxon>Sar</taxon>
        <taxon>Alveolata</taxon>
        <taxon>Dinophyceae</taxon>
        <taxon>Suessiales</taxon>
        <taxon>Symbiodiniaceae</taxon>
        <taxon>Effrenium</taxon>
    </lineage>
</organism>
<evidence type="ECO:0000313" key="2">
    <source>
        <dbReference type="EMBL" id="CAJ1393768.1"/>
    </source>
</evidence>
<reference evidence="2" key="1">
    <citation type="submission" date="2023-08" db="EMBL/GenBank/DDBJ databases">
        <authorList>
            <person name="Chen Y."/>
            <person name="Shah S."/>
            <person name="Dougan E. K."/>
            <person name="Thang M."/>
            <person name="Chan C."/>
        </authorList>
    </citation>
    <scope>NUCLEOTIDE SEQUENCE</scope>
</reference>
<dbReference type="PANTHER" id="PTHR43404">
    <property type="entry name" value="LIPOPOLYSACCHARIDE CHOLINEPHOSPHOTRANSFERASE LICD"/>
    <property type="match status" value="1"/>
</dbReference>
<dbReference type="InterPro" id="IPR007074">
    <property type="entry name" value="LicD/FKTN/FKRP_NTP_transf"/>
</dbReference>
<sequence length="244" mass="28017">MSWPEDAEECGEKHNLEPVSPHKALEIYRLMDSVAEILTHFGVQWFASHGSLLGAIRHQGLIPYDCDADLTVFSFDLHKLTSAPLQLAMLRNGLVMDFLPVQNLFTIWRQGRHGTIVHRGVGAKNNKVDAQPDLHIFVLFSFVEDRNWQYETDRIKHLALELDEDELLPLKPRFARFGESWVAVPADPEAYLDKMYGPDWRRTKRCMTGRQELKEFEPTELESDPKMALPTGPLLPVVFPELEI</sequence>
<dbReference type="InterPro" id="IPR052942">
    <property type="entry name" value="LPS_cholinephosphotransferase"/>
</dbReference>
<gene>
    <name evidence="2" type="ORF">EVOR1521_LOCUS18562</name>
</gene>
<comment type="caution">
    <text evidence="2">The sequence shown here is derived from an EMBL/GenBank/DDBJ whole genome shotgun (WGS) entry which is preliminary data.</text>
</comment>
<dbReference type="GO" id="GO:0009100">
    <property type="term" value="P:glycoprotein metabolic process"/>
    <property type="evidence" value="ECO:0007669"/>
    <property type="project" value="UniProtKB-ARBA"/>
</dbReference>
<dbReference type="EMBL" id="CAUJNA010002646">
    <property type="protein sequence ID" value="CAJ1393768.1"/>
    <property type="molecule type" value="Genomic_DNA"/>
</dbReference>